<keyword evidence="4" id="KW-0472">Membrane</keyword>
<keyword evidence="3" id="KW-0964">Secreted</keyword>
<gene>
    <name evidence="5" type="ORF">g.12648</name>
    <name evidence="6" type="ORF">g.12649</name>
</gene>
<keyword evidence="4" id="KW-0812">Transmembrane</keyword>
<dbReference type="AlphaFoldDB" id="A0A1B6L0K6"/>
<evidence type="ECO:0000256" key="3">
    <source>
        <dbReference type="ARBA" id="ARBA00022525"/>
    </source>
</evidence>
<dbReference type="EMBL" id="GEBQ01022739">
    <property type="protein sequence ID" value="JAT17238.1"/>
    <property type="molecule type" value="Transcribed_RNA"/>
</dbReference>
<dbReference type="GO" id="GO:0001664">
    <property type="term" value="F:G protein-coupled receptor binding"/>
    <property type="evidence" value="ECO:0007669"/>
    <property type="project" value="TreeGrafter"/>
</dbReference>
<feature type="transmembrane region" description="Helical" evidence="4">
    <location>
        <begin position="30"/>
        <end position="50"/>
    </location>
</feature>
<proteinExistence type="inferred from homology"/>
<evidence type="ECO:0000256" key="2">
    <source>
        <dbReference type="ARBA" id="ARBA00007773"/>
    </source>
</evidence>
<dbReference type="InterPro" id="IPR034439">
    <property type="entry name" value="DH2-like"/>
</dbReference>
<evidence type="ECO:0000256" key="1">
    <source>
        <dbReference type="ARBA" id="ARBA00004613"/>
    </source>
</evidence>
<dbReference type="GO" id="GO:0007589">
    <property type="term" value="P:body fluid secretion"/>
    <property type="evidence" value="ECO:0007669"/>
    <property type="project" value="InterPro"/>
</dbReference>
<evidence type="ECO:0000313" key="6">
    <source>
        <dbReference type="EMBL" id="JAT17238.1"/>
    </source>
</evidence>
<dbReference type="EMBL" id="GEBQ01027771">
    <property type="protein sequence ID" value="JAT12206.1"/>
    <property type="molecule type" value="Transcribed_RNA"/>
</dbReference>
<dbReference type="PANTHER" id="PTHR41146:SF1">
    <property type="entry name" value="DIURETIC HORMONE CLASS 2"/>
    <property type="match status" value="1"/>
</dbReference>
<name>A0A1B6L0K6_9HEMI</name>
<evidence type="ECO:0000313" key="5">
    <source>
        <dbReference type="EMBL" id="JAT12206.1"/>
    </source>
</evidence>
<sequence length="138" mass="14914">TARLPCCISSQDEERRRTIFPTPVTMTSSVVVLTSTLVLSAIIILSLSHVTDSLPYTGHKGYLTDLENDADPELMLEILTRLGQTIMRANDLENSKRGLDLGLSRGFSGSQAAKHLMGLAAANFAGGPGRRRRDTSQA</sequence>
<keyword evidence="4" id="KW-1133">Transmembrane helix</keyword>
<comment type="subcellular location">
    <subcellularLocation>
        <location evidence="1">Secreted</location>
    </subcellularLocation>
</comment>
<accession>A0A1B6L0K6</accession>
<protein>
    <recommendedName>
        <fullName evidence="7">Diuretic hormone 31</fullName>
    </recommendedName>
</protein>
<evidence type="ECO:0008006" key="7">
    <source>
        <dbReference type="Google" id="ProtNLM"/>
    </source>
</evidence>
<dbReference type="GO" id="GO:0008613">
    <property type="term" value="F:diuretic hormone activity"/>
    <property type="evidence" value="ECO:0007669"/>
    <property type="project" value="InterPro"/>
</dbReference>
<reference evidence="6" key="1">
    <citation type="submission" date="2015-11" db="EMBL/GenBank/DDBJ databases">
        <title>De novo transcriptome assembly of four potential Pierce s Disease insect vectors from Arizona vineyards.</title>
        <authorList>
            <person name="Tassone E.E."/>
        </authorList>
    </citation>
    <scope>NUCLEOTIDE SEQUENCE</scope>
</reference>
<comment type="similarity">
    <text evidence="2">Belongs to the diuretic hormone class 2 family.</text>
</comment>
<organism evidence="6">
    <name type="scientific">Graphocephala atropunctata</name>
    <dbReference type="NCBI Taxonomy" id="36148"/>
    <lineage>
        <taxon>Eukaryota</taxon>
        <taxon>Metazoa</taxon>
        <taxon>Ecdysozoa</taxon>
        <taxon>Arthropoda</taxon>
        <taxon>Hexapoda</taxon>
        <taxon>Insecta</taxon>
        <taxon>Pterygota</taxon>
        <taxon>Neoptera</taxon>
        <taxon>Paraneoptera</taxon>
        <taxon>Hemiptera</taxon>
        <taxon>Auchenorrhyncha</taxon>
        <taxon>Membracoidea</taxon>
        <taxon>Cicadellidae</taxon>
        <taxon>Cicadellinae</taxon>
        <taxon>Cicadellini</taxon>
        <taxon>Graphocephala</taxon>
    </lineage>
</organism>
<dbReference type="GO" id="GO:0005615">
    <property type="term" value="C:extracellular space"/>
    <property type="evidence" value="ECO:0007669"/>
    <property type="project" value="TreeGrafter"/>
</dbReference>
<feature type="non-terminal residue" evidence="6">
    <location>
        <position position="1"/>
    </location>
</feature>
<dbReference type="PANTHER" id="PTHR41146">
    <property type="entry name" value="DIURETIC HORMONE CLASS 2"/>
    <property type="match status" value="1"/>
</dbReference>
<evidence type="ECO:0000256" key="4">
    <source>
        <dbReference type="SAM" id="Phobius"/>
    </source>
</evidence>